<dbReference type="PANTHER" id="PTHR16165">
    <property type="entry name" value="NXPE FAMILY MEMBER"/>
    <property type="match status" value="1"/>
</dbReference>
<dbReference type="InterPro" id="IPR014756">
    <property type="entry name" value="Ig_E-set"/>
</dbReference>
<dbReference type="CTD" id="20240431"/>
<gene>
    <name evidence="2" type="ORF">LOTGIDRAFT_166736</name>
</gene>
<dbReference type="HOGENOM" id="CLU_022282_0_0_1"/>
<dbReference type="InterPro" id="IPR057106">
    <property type="entry name" value="NXPE4_C"/>
</dbReference>
<evidence type="ECO:0000313" key="2">
    <source>
        <dbReference type="EMBL" id="ESO87001.1"/>
    </source>
</evidence>
<evidence type="ECO:0000313" key="3">
    <source>
        <dbReference type="Proteomes" id="UP000030746"/>
    </source>
</evidence>
<dbReference type="GeneID" id="20240431"/>
<dbReference type="RefSeq" id="XP_009062395.1">
    <property type="nucleotide sequence ID" value="XM_009064147.1"/>
</dbReference>
<dbReference type="Proteomes" id="UP000030746">
    <property type="component" value="Unassembled WGS sequence"/>
</dbReference>
<dbReference type="Pfam" id="PF24536">
    <property type="entry name" value="NXPE4_C"/>
    <property type="match status" value="1"/>
</dbReference>
<dbReference type="SUPFAM" id="SSF81296">
    <property type="entry name" value="E set domains"/>
    <property type="match status" value="1"/>
</dbReference>
<organism evidence="2 3">
    <name type="scientific">Lottia gigantea</name>
    <name type="common">Giant owl limpet</name>
    <dbReference type="NCBI Taxonomy" id="225164"/>
    <lineage>
        <taxon>Eukaryota</taxon>
        <taxon>Metazoa</taxon>
        <taxon>Spiralia</taxon>
        <taxon>Lophotrochozoa</taxon>
        <taxon>Mollusca</taxon>
        <taxon>Gastropoda</taxon>
        <taxon>Patellogastropoda</taxon>
        <taxon>Lottioidea</taxon>
        <taxon>Lottiidae</taxon>
        <taxon>Lottia</taxon>
    </lineage>
</organism>
<dbReference type="AlphaFoldDB" id="V4A140"/>
<dbReference type="InterPro" id="IPR013783">
    <property type="entry name" value="Ig-like_fold"/>
</dbReference>
<accession>V4A140</accession>
<keyword evidence="3" id="KW-1185">Reference proteome</keyword>
<dbReference type="OrthoDB" id="8675562at2759"/>
<evidence type="ECO:0000259" key="1">
    <source>
        <dbReference type="Pfam" id="PF24536"/>
    </source>
</evidence>
<protein>
    <recommendedName>
        <fullName evidence="1">NXPE C-terminal domain-containing protein</fullName>
    </recommendedName>
</protein>
<name>V4A140_LOTGI</name>
<dbReference type="Gene3D" id="2.60.40.10">
    <property type="entry name" value="Immunoglobulins"/>
    <property type="match status" value="1"/>
</dbReference>
<feature type="domain" description="NXPE C-terminal" evidence="1">
    <location>
        <begin position="347"/>
        <end position="576"/>
    </location>
</feature>
<reference evidence="2 3" key="1">
    <citation type="journal article" date="2013" name="Nature">
        <title>Insights into bilaterian evolution from three spiralian genomes.</title>
        <authorList>
            <person name="Simakov O."/>
            <person name="Marletaz F."/>
            <person name="Cho S.J."/>
            <person name="Edsinger-Gonzales E."/>
            <person name="Havlak P."/>
            <person name="Hellsten U."/>
            <person name="Kuo D.H."/>
            <person name="Larsson T."/>
            <person name="Lv J."/>
            <person name="Arendt D."/>
            <person name="Savage R."/>
            <person name="Osoegawa K."/>
            <person name="de Jong P."/>
            <person name="Grimwood J."/>
            <person name="Chapman J.A."/>
            <person name="Shapiro H."/>
            <person name="Aerts A."/>
            <person name="Otillar R.P."/>
            <person name="Terry A.Y."/>
            <person name="Boore J.L."/>
            <person name="Grigoriev I.V."/>
            <person name="Lindberg D.R."/>
            <person name="Seaver E.C."/>
            <person name="Weisblat D.A."/>
            <person name="Putnam N.H."/>
            <person name="Rokhsar D.S."/>
        </authorList>
    </citation>
    <scope>NUCLEOTIDE SEQUENCE [LARGE SCALE GENOMIC DNA]</scope>
</reference>
<sequence length="578" mass="67480">MALTKKLVLICCLIIATVFGLKIMHTIKYQINMRPNIEPIPFYSQNTPKRKLMFPERQSPSLEDYNMKHDDVRSEDIFNKFLSENVVYVKDTTADDYFIEGEKELLEEGEIKDLRDLPSSNYSIISTKNTVFNQYEAVTVKIQLYNGFGQLLKRGGDDVRVWITGENFQAGGEVYDLHNGTYVAEVKAFWTGKSKIHVSIAYSREELRILLRTRRESKVLRYSVGRFLRGGDTFMTLCSPFHDIPLYPRVCNFTNFNLNPYYCGQPNSPKVACSDLRILHTINYSKQRMNNLESKILSRQNRVNELKSKSITINIGTVVNLPYCSSYKSRFTWTNTAPLGYFNNNTWHPSFCQGQITRQRLSRCIRDLHVYLVGDSTVRQIFQSFLRLTKCTNTTFIGNRPHDRVQRYCDVHDSNFRVEYGIHGLPYSMVRTPDLLNNTKAIGFHLDGLQWSQNKDKMFVMVHLYAHFLFFHTSLFEARVRSLKVPLTRLLNRYPKIKIFIKGPHAFTGADFKPIVKSDYFGKVYRSILLKELFEFRDRVYYLDYWDMSVSSGNRLLHPVNSFVDEMVKFFLNLACDK</sequence>
<proteinExistence type="predicted"/>
<dbReference type="STRING" id="225164.V4A140"/>
<dbReference type="EMBL" id="KB202954">
    <property type="protein sequence ID" value="ESO87001.1"/>
    <property type="molecule type" value="Genomic_DNA"/>
</dbReference>
<dbReference type="PANTHER" id="PTHR16165:SF5">
    <property type="entry name" value="NXPE FAMILY MEMBER 3"/>
    <property type="match status" value="1"/>
</dbReference>
<dbReference type="KEGG" id="lgi:LOTGIDRAFT_166736"/>
<dbReference type="OMA" id="RGRSEWH"/>